<feature type="region of interest" description="Disordered" evidence="1">
    <location>
        <begin position="129"/>
        <end position="162"/>
    </location>
</feature>
<dbReference type="Pfam" id="PF13860">
    <property type="entry name" value="FlgD_ig"/>
    <property type="match status" value="1"/>
</dbReference>
<dbReference type="SUPFAM" id="SSF52317">
    <property type="entry name" value="Class I glutamine amidotransferase-like"/>
    <property type="match status" value="1"/>
</dbReference>
<evidence type="ECO:0000259" key="3">
    <source>
        <dbReference type="Pfam" id="PF20254"/>
    </source>
</evidence>
<proteinExistence type="predicted"/>
<accession>A0A9E6XS27</accession>
<gene>
    <name evidence="4" type="ORF">DSM104329_00139</name>
</gene>
<evidence type="ECO:0000313" key="5">
    <source>
        <dbReference type="Proteomes" id="UP001162834"/>
    </source>
</evidence>
<keyword evidence="5" id="KW-1185">Reference proteome</keyword>
<name>A0A9E6XS27_9ACTN</name>
<dbReference type="Gene3D" id="3.40.50.880">
    <property type="match status" value="1"/>
</dbReference>
<evidence type="ECO:0008006" key="6">
    <source>
        <dbReference type="Google" id="ProtNLM"/>
    </source>
</evidence>
<feature type="domain" description="FlgD/Vpr Ig-like" evidence="2">
    <location>
        <begin position="56"/>
        <end position="121"/>
    </location>
</feature>
<dbReference type="EMBL" id="CP087164">
    <property type="protein sequence ID" value="UGS33774.1"/>
    <property type="molecule type" value="Genomic_DNA"/>
</dbReference>
<dbReference type="Proteomes" id="UP001162834">
    <property type="component" value="Chromosome"/>
</dbReference>
<protein>
    <recommendedName>
        <fullName evidence="6">FlgD Ig-like domain-containing protein</fullName>
    </recommendedName>
</protein>
<dbReference type="KEGG" id="sbae:DSM104329_00139"/>
<dbReference type="InterPro" id="IPR046540">
    <property type="entry name" value="DMFA2_C"/>
</dbReference>
<dbReference type="RefSeq" id="WP_259313468.1">
    <property type="nucleotide sequence ID" value="NZ_CP087164.1"/>
</dbReference>
<dbReference type="Pfam" id="PF20254">
    <property type="entry name" value="DMFA2_C"/>
    <property type="match status" value="1"/>
</dbReference>
<reference evidence="4" key="1">
    <citation type="journal article" date="2022" name="Int. J. Syst. Evol. Microbiol.">
        <title>Pseudomonas aegrilactucae sp. nov. and Pseudomonas morbosilactucae sp. nov., pathogens causing bacterial rot of lettuce in Japan.</title>
        <authorList>
            <person name="Sawada H."/>
            <person name="Fujikawa T."/>
            <person name="Satou M."/>
        </authorList>
    </citation>
    <scope>NUCLEOTIDE SEQUENCE</scope>
    <source>
        <strain evidence="4">0166_1</strain>
    </source>
</reference>
<evidence type="ECO:0000259" key="2">
    <source>
        <dbReference type="Pfam" id="PF13860"/>
    </source>
</evidence>
<evidence type="ECO:0000256" key="1">
    <source>
        <dbReference type="SAM" id="MobiDB-lite"/>
    </source>
</evidence>
<dbReference type="AlphaFoldDB" id="A0A9E6XS27"/>
<feature type="domain" description="N,N-dimethylformamidase beta subunit-like C-terminal" evidence="3">
    <location>
        <begin position="311"/>
        <end position="479"/>
    </location>
</feature>
<evidence type="ECO:0000313" key="4">
    <source>
        <dbReference type="EMBL" id="UGS33774.1"/>
    </source>
</evidence>
<organism evidence="4 5">
    <name type="scientific">Capillimicrobium parvum</name>
    <dbReference type="NCBI Taxonomy" id="2884022"/>
    <lineage>
        <taxon>Bacteria</taxon>
        <taxon>Bacillati</taxon>
        <taxon>Actinomycetota</taxon>
        <taxon>Thermoleophilia</taxon>
        <taxon>Solirubrobacterales</taxon>
        <taxon>Capillimicrobiaceae</taxon>
        <taxon>Capillimicrobium</taxon>
    </lineage>
</organism>
<dbReference type="Gene3D" id="2.60.40.4070">
    <property type="match status" value="2"/>
</dbReference>
<dbReference type="InterPro" id="IPR025965">
    <property type="entry name" value="FlgD/Vpr_Ig-like"/>
</dbReference>
<dbReference type="InterPro" id="IPR029062">
    <property type="entry name" value="Class_I_gatase-like"/>
</dbReference>
<sequence>MSTTRLRVGVFVLLVLATFGAFFVVQRIKREPADVRFARITPLFSPNGDGRLERARVSFQLRTADTISLRVIDRAGDVVRTLIADRRVPAGTRVRALWNGRDDAGRVMPDGVYRYRVTLQDQGRAVPLPRGVRIDTKPPRPRVQRIGGDNRGPDILPRPDGRPVTIRFYNPARNQPTELMVYRTNPGTAMVFRTVVPGGRRSFVYDGRDAAGRPLTPGTYVVALRTRDLAGNAGTAPGRLPPKAQYGQRLSGHGGITVRDLAAQPPLEPTITESAATFGVDARGRNFAWSVRRAGTGRPYREGRPRTLPVVKIDAPKTPDSGLYLFEAHTRDHQTQVPFPVQAVKTQKVLVVLPAITWQGTNPVDDDGDGWPNTLTDGLPVRRERVFANGLPEDLVQRVAPLLIHLDRTGLRYDLTTDLGLATNEGPRLEGHTGVVLAGDMRWLPAAQQRALRRFVRNGGKVATFGIDSLRRQVRVTPNRLVDPTAPARTDAFGATLRPLVRAPGTTLTIFNDEIDLFAGNVFGGTGVFSGYDSYEETESVGAGAKVVASAVTESGRKVVVAERLGKGLIIRFGLPQLPQRLGRPGNESELVRRTWTLLSQ</sequence>